<dbReference type="EMBL" id="ADGQ01000051">
    <property type="protein sequence ID" value="EFM64710.1"/>
    <property type="molecule type" value="Genomic_DNA"/>
</dbReference>
<dbReference type="SUPFAM" id="SSF53300">
    <property type="entry name" value="vWA-like"/>
    <property type="match status" value="1"/>
</dbReference>
<dbReference type="Gene3D" id="3.40.50.410">
    <property type="entry name" value="von Willebrand factor, type A domain"/>
    <property type="match status" value="1"/>
</dbReference>
<dbReference type="GeneID" id="84800673"/>
<protein>
    <recommendedName>
        <fullName evidence="3">VWFA domain-containing protein</fullName>
    </recommendedName>
</protein>
<dbReference type="OrthoDB" id="1632179at2"/>
<dbReference type="PANTHER" id="PTHR41248">
    <property type="entry name" value="NORD PROTEIN"/>
    <property type="match status" value="1"/>
</dbReference>
<dbReference type="RefSeq" id="WP_007789521.1">
    <property type="nucleotide sequence ID" value="NZ_ADGQ01000051.1"/>
</dbReference>
<dbReference type="STRING" id="596315.HMPREF0634_0297"/>
<accession>E0E336</accession>
<proteinExistence type="predicted"/>
<dbReference type="AlphaFoldDB" id="E0E336"/>
<dbReference type="PANTHER" id="PTHR41248:SF1">
    <property type="entry name" value="NORD PROTEIN"/>
    <property type="match status" value="1"/>
</dbReference>
<dbReference type="InterPro" id="IPR036465">
    <property type="entry name" value="vWFA_dom_sf"/>
</dbReference>
<dbReference type="eggNOG" id="COG4548">
    <property type="taxonomic scope" value="Bacteria"/>
</dbReference>
<dbReference type="InterPro" id="IPR051928">
    <property type="entry name" value="NorD/CobT"/>
</dbReference>
<gene>
    <name evidence="1" type="ORF">HMPREF0634_0297</name>
</gene>
<reference evidence="1 2" key="1">
    <citation type="submission" date="2010-08" db="EMBL/GenBank/DDBJ databases">
        <authorList>
            <person name="Harkins D.M."/>
            <person name="Madupu R."/>
            <person name="Durkin A.S."/>
            <person name="Torralba M."/>
            <person name="Methe B."/>
            <person name="Sutton G.G."/>
            <person name="Nelson K.E."/>
        </authorList>
    </citation>
    <scope>NUCLEOTIDE SEQUENCE [LARGE SCALE GENOMIC DNA]</scope>
    <source>
        <strain evidence="1 2">DSM 17678</strain>
    </source>
</reference>
<name>E0E336_9FIRM</name>
<evidence type="ECO:0000313" key="2">
    <source>
        <dbReference type="Proteomes" id="UP000003244"/>
    </source>
</evidence>
<evidence type="ECO:0000313" key="1">
    <source>
        <dbReference type="EMBL" id="EFM64710.1"/>
    </source>
</evidence>
<evidence type="ECO:0008006" key="3">
    <source>
        <dbReference type="Google" id="ProtNLM"/>
    </source>
</evidence>
<dbReference type="Proteomes" id="UP000003244">
    <property type="component" value="Unassembled WGS sequence"/>
</dbReference>
<sequence>MKEDRLRKENTVWTVSEDYSFKPLLDLFDSYGDRDMDYYKMLVLGYVYKVMDMEIFMEFLYVHYGKTQLKDEFLKLCEVYFDDCLAGDLIKARPGAGGYRKDFLDKILARGLVKEDQDGQTTRAYDNAQALGYVYYARLAGLFVDPDKLGISPAIVDLVDYMQARNSARTSQEIIKNLNAAFLKYFFVNTRLDLSQAHKFDYDSGDQEDKSSDDKKEVETAKQSRLKLAMRKKFLKAGQDIDPDMTIESAEFTKGIDVDELVLDRNESPLSPSMTRSNDTIRKIVSDRFGKSILPGHILSSLETDLCRGIHKGIKLHFTRGDFDIDRDNIYYAKSIKAQADLNLEYYRDNELVFRRSINELREILKKKLVFDDEEDIEFSNSGNLVVSRIWKNKAFNEDKIFARIDKREMTSISVDILLDASSSQMEREGQVAAQAYIIAEALTSLNIPTRVLAFSNLFNFLVVNEFRDYKDPRSKNSKIFDYKASGSNRDGLALSLVAKLMDAGDYDKKIMIVLSDGKPNDKINLGTKGFFEVDGQDYVDDLAIKDTAQEVFNMKLRGKYVLGIFTGQEEDLEVEKKIFGRDFAYVKNYDRFSKIIGFYIDDILD</sequence>
<keyword evidence="2" id="KW-1185">Reference proteome</keyword>
<organism evidence="1 2">
    <name type="scientific">Peptostreptococcus stomatis DSM 17678</name>
    <dbReference type="NCBI Taxonomy" id="596315"/>
    <lineage>
        <taxon>Bacteria</taxon>
        <taxon>Bacillati</taxon>
        <taxon>Bacillota</taxon>
        <taxon>Clostridia</taxon>
        <taxon>Peptostreptococcales</taxon>
        <taxon>Peptostreptococcaceae</taxon>
        <taxon>Peptostreptococcus</taxon>
    </lineage>
</organism>
<comment type="caution">
    <text evidence="1">The sequence shown here is derived from an EMBL/GenBank/DDBJ whole genome shotgun (WGS) entry which is preliminary data.</text>
</comment>